<reference evidence="12 13" key="1">
    <citation type="submission" date="2016-11" db="EMBL/GenBank/DDBJ databases">
        <title>Description of two novel members of the family Erysipelotrichaceae: Ileibacterium lipovorans gen. nov., sp. nov. and Dubosiella newyorkensis, gen. nov., sp. nov.</title>
        <authorList>
            <person name="Cox L.M."/>
            <person name="Sohn J."/>
            <person name="Tyrrell K.L."/>
            <person name="Citron D.M."/>
            <person name="Lawson P.A."/>
            <person name="Patel N.B."/>
            <person name="Iizumi T."/>
            <person name="Perez-Perez G.I."/>
            <person name="Goldstein E.J."/>
            <person name="Blaser M.J."/>
        </authorList>
    </citation>
    <scope>NUCLEOTIDE SEQUENCE [LARGE SCALE GENOMIC DNA]</scope>
    <source>
        <strain evidence="12 13">NYU-BL-A3</strain>
    </source>
</reference>
<dbReference type="SUPFAM" id="SSF56235">
    <property type="entry name" value="N-terminal nucleophile aminohydrolases (Ntn hydrolases)"/>
    <property type="match status" value="1"/>
</dbReference>
<keyword evidence="5 8" id="KW-0808">Transferase</keyword>
<feature type="domain" description="Glutamine amidotransferase type-2" evidence="11">
    <location>
        <begin position="1"/>
        <end position="218"/>
    </location>
</feature>
<feature type="binding site" evidence="10">
    <location>
        <position position="460"/>
    </location>
    <ligand>
        <name>[4Fe-4S] cluster</name>
        <dbReference type="ChEBI" id="CHEBI:49883"/>
    </ligand>
</feature>
<evidence type="ECO:0000256" key="1">
    <source>
        <dbReference type="ARBA" id="ARBA00005209"/>
    </source>
</evidence>
<keyword evidence="9" id="KW-0479">Metal-binding</keyword>
<evidence type="ECO:0000256" key="2">
    <source>
        <dbReference type="ARBA" id="ARBA00010138"/>
    </source>
</evidence>
<evidence type="ECO:0000313" key="12">
    <source>
        <dbReference type="EMBL" id="OLU39949.1"/>
    </source>
</evidence>
<keyword evidence="7" id="KW-0315">Glutamine amidotransferase</keyword>
<comment type="caution">
    <text evidence="12">The sequence shown here is derived from an EMBL/GenBank/DDBJ whole genome shotgun (WGS) entry which is preliminary data.</text>
</comment>
<comment type="cofactor">
    <cofactor evidence="9">
        <name>Mg(2+)</name>
        <dbReference type="ChEBI" id="CHEBI:18420"/>
    </cofactor>
    <text evidence="9">Binds 1 Mg(2+) ion per subunit.</text>
</comment>
<dbReference type="Gene3D" id="3.60.20.10">
    <property type="entry name" value="Glutamine Phosphoribosylpyrophosphate, subunit 1, domain 1"/>
    <property type="match status" value="1"/>
</dbReference>
<protein>
    <recommendedName>
        <fullName evidence="3 8">Amidophosphoribosyltransferase</fullName>
        <shortName evidence="8">ATase</shortName>
        <ecNumber evidence="3 8">2.4.2.14</ecNumber>
    </recommendedName>
    <alternativeName>
        <fullName evidence="8">Glutamine phosphoribosylpyrophosphate amidotransferase</fullName>
    </alternativeName>
</protein>
<evidence type="ECO:0000256" key="10">
    <source>
        <dbReference type="PIRSR" id="PIRSR000485-3"/>
    </source>
</evidence>
<keyword evidence="4 8" id="KW-0328">Glycosyltransferase</keyword>
<dbReference type="OrthoDB" id="9801213at2"/>
<feature type="binding site" evidence="10">
    <location>
        <position position="380"/>
    </location>
    <ligand>
        <name>[4Fe-4S] cluster</name>
        <dbReference type="ChEBI" id="CHEBI:49883"/>
    </ligand>
</feature>
<feature type="binding site" evidence="9">
    <location>
        <position position="343"/>
    </location>
    <ligand>
        <name>Mg(2+)</name>
        <dbReference type="ChEBI" id="CHEBI:18420"/>
    </ligand>
</feature>
<evidence type="ECO:0000259" key="11">
    <source>
        <dbReference type="PROSITE" id="PS51278"/>
    </source>
</evidence>
<organism evidence="12 13">
    <name type="scientific">Ileibacterium valens</name>
    <dbReference type="NCBI Taxonomy" id="1862668"/>
    <lineage>
        <taxon>Bacteria</taxon>
        <taxon>Bacillati</taxon>
        <taxon>Bacillota</taxon>
        <taxon>Erysipelotrichia</taxon>
        <taxon>Erysipelotrichales</taxon>
        <taxon>Erysipelotrichaceae</taxon>
        <taxon>Ileibacterium</taxon>
    </lineage>
</organism>
<dbReference type="InterPro" id="IPR005854">
    <property type="entry name" value="PurF"/>
</dbReference>
<dbReference type="GO" id="GO:0051536">
    <property type="term" value="F:iron-sulfur cluster binding"/>
    <property type="evidence" value="ECO:0007669"/>
    <property type="project" value="UniProtKB-KW"/>
</dbReference>
<comment type="similarity">
    <text evidence="2 8">In the C-terminal section; belongs to the purine/pyrimidine phosphoribosyltransferase family.</text>
</comment>
<dbReference type="Gene3D" id="3.40.50.2020">
    <property type="match status" value="1"/>
</dbReference>
<dbReference type="EC" id="2.4.2.14" evidence="3 8"/>
<dbReference type="InterPro" id="IPR017932">
    <property type="entry name" value="GATase_2_dom"/>
</dbReference>
<accession>A0A1U7NGA5</accession>
<evidence type="ECO:0000313" key="13">
    <source>
        <dbReference type="Proteomes" id="UP000186341"/>
    </source>
</evidence>
<dbReference type="GO" id="GO:0006189">
    <property type="term" value="P:'de novo' IMP biosynthetic process"/>
    <property type="evidence" value="ECO:0007669"/>
    <property type="project" value="UniProtKB-UniPathway"/>
</dbReference>
<dbReference type="PIRSF" id="PIRSF000485">
    <property type="entry name" value="Amd_phspho_trans"/>
    <property type="match status" value="1"/>
</dbReference>
<dbReference type="AlphaFoldDB" id="A0A1U7NGA5"/>
<dbReference type="RefSeq" id="WP_075819253.1">
    <property type="nucleotide sequence ID" value="NZ_CAJUTZ010000164.1"/>
</dbReference>
<keyword evidence="10" id="KW-0411">Iron-sulfur</keyword>
<keyword evidence="6 8" id="KW-0658">Purine biosynthesis</keyword>
<dbReference type="Proteomes" id="UP000186341">
    <property type="component" value="Unassembled WGS sequence"/>
</dbReference>
<dbReference type="InterPro" id="IPR029055">
    <property type="entry name" value="Ntn_hydrolases_N"/>
</dbReference>
<evidence type="ECO:0000256" key="7">
    <source>
        <dbReference type="ARBA" id="ARBA00022962"/>
    </source>
</evidence>
<dbReference type="InterPro" id="IPR000836">
    <property type="entry name" value="PRTase_dom"/>
</dbReference>
<keyword evidence="10" id="KW-0408">Iron</keyword>
<feature type="binding site" evidence="9">
    <location>
        <position position="344"/>
    </location>
    <ligand>
        <name>Mg(2+)</name>
        <dbReference type="ChEBI" id="CHEBI:18420"/>
    </ligand>
</feature>
<feature type="binding site" evidence="10">
    <location>
        <position position="463"/>
    </location>
    <ligand>
        <name>[4Fe-4S] cluster</name>
        <dbReference type="ChEBI" id="CHEBI:49883"/>
    </ligand>
</feature>
<dbReference type="GO" id="GO:0009113">
    <property type="term" value="P:purine nucleobase biosynthetic process"/>
    <property type="evidence" value="ECO:0007669"/>
    <property type="project" value="InterPro"/>
</dbReference>
<dbReference type="EMBL" id="MPJW01000121">
    <property type="protein sequence ID" value="OLU39949.1"/>
    <property type="molecule type" value="Genomic_DNA"/>
</dbReference>
<keyword evidence="9" id="KW-0460">Magnesium</keyword>
<comment type="pathway">
    <text evidence="1 8">Purine metabolism; IMP biosynthesis via de novo pathway; N(1)-(5-phospho-D-ribosyl)glycinamide from 5-phospho-alpha-D-ribose 1-diphosphate: step 1/2.</text>
</comment>
<proteinExistence type="inferred from homology"/>
<feature type="binding site" evidence="9">
    <location>
        <position position="280"/>
    </location>
    <ligand>
        <name>Mg(2+)</name>
        <dbReference type="ChEBI" id="CHEBI:18420"/>
    </ligand>
</feature>
<dbReference type="PROSITE" id="PS51278">
    <property type="entry name" value="GATASE_TYPE_2"/>
    <property type="match status" value="1"/>
</dbReference>
<dbReference type="UniPathway" id="UPA00074">
    <property type="reaction ID" value="UER00124"/>
</dbReference>
<name>A0A1U7NGA5_9FIRM</name>
<dbReference type="GeneID" id="82202734"/>
<evidence type="ECO:0000256" key="6">
    <source>
        <dbReference type="ARBA" id="ARBA00022755"/>
    </source>
</evidence>
<evidence type="ECO:0000256" key="5">
    <source>
        <dbReference type="ARBA" id="ARBA00022679"/>
    </source>
</evidence>
<comment type="cofactor">
    <cofactor evidence="10">
        <name>[4Fe-4S] cluster</name>
        <dbReference type="ChEBI" id="CHEBI:49883"/>
    </cofactor>
    <text evidence="10">Binds 1 [4Fe-4S] cluster per subunit.</text>
</comment>
<evidence type="ECO:0000256" key="3">
    <source>
        <dbReference type="ARBA" id="ARBA00011941"/>
    </source>
</evidence>
<dbReference type="GO" id="GO:0004044">
    <property type="term" value="F:amidophosphoribosyltransferase activity"/>
    <property type="evidence" value="ECO:0007669"/>
    <property type="project" value="UniProtKB-EC"/>
</dbReference>
<dbReference type="SUPFAM" id="SSF53271">
    <property type="entry name" value="PRTase-like"/>
    <property type="match status" value="1"/>
</dbReference>
<evidence type="ECO:0000256" key="4">
    <source>
        <dbReference type="ARBA" id="ARBA00022676"/>
    </source>
</evidence>
<evidence type="ECO:0000256" key="8">
    <source>
        <dbReference type="PIRNR" id="PIRNR000485"/>
    </source>
</evidence>
<gene>
    <name evidence="12" type="ORF">BO222_05880</name>
</gene>
<sequence length="468" mass="52622">MSGFFGATLKHSAVLDVFFGTDYHSHLGTRRAGMAFHGEDGFCRVIHNIENTPFRTKFDHDLDELHGNYGIGCISDYEPQPLLLQSHLGSFALCTVGRINNLQELKDLCFEHGMSYFYEMSNGDINPVELVGSLISTKDSFVEGLKYVQDVVEGSMSILLMSKDGIYASRDKVGRTPIVLGEKDEGYCAAFESSSFLNLGYTPFRDMGPGEIDLLTPDKVTVLKQPEKDMKICSFLWVYYGYPTSTYEGVNVEEMRNRCGKILSERDNVEVDSVAGVPDSGIAHAIGYANATGIPFSRPFIKYTPTWPRSFMPTNQTQRNQIAKMKLIPVKELIKDKKLLLIDDSIVRGTQLGETTDFLYNSGAKEVHVRPACPPVMFGCKFLNFSRSNSEMDLITRRVINDLEGGNVTDEILAEYANPDSERYANMLEEIRKRSDFTSLRYHRLDDMCKSIGLDKCQLCTYCFDGTE</sequence>
<keyword evidence="13" id="KW-1185">Reference proteome</keyword>
<dbReference type="CDD" id="cd06223">
    <property type="entry name" value="PRTases_typeI"/>
    <property type="match status" value="1"/>
</dbReference>
<evidence type="ECO:0000256" key="9">
    <source>
        <dbReference type="PIRSR" id="PIRSR000485-2"/>
    </source>
</evidence>
<dbReference type="GO" id="GO:0046872">
    <property type="term" value="F:metal ion binding"/>
    <property type="evidence" value="ECO:0007669"/>
    <property type="project" value="UniProtKB-KW"/>
</dbReference>
<comment type="catalytic activity">
    <reaction evidence="8">
        <text>5-phospho-beta-D-ribosylamine + L-glutamate + diphosphate = 5-phospho-alpha-D-ribose 1-diphosphate + L-glutamine + H2O</text>
        <dbReference type="Rhea" id="RHEA:14905"/>
        <dbReference type="ChEBI" id="CHEBI:15377"/>
        <dbReference type="ChEBI" id="CHEBI:29985"/>
        <dbReference type="ChEBI" id="CHEBI:33019"/>
        <dbReference type="ChEBI" id="CHEBI:58017"/>
        <dbReference type="ChEBI" id="CHEBI:58359"/>
        <dbReference type="ChEBI" id="CHEBI:58681"/>
        <dbReference type="EC" id="2.4.2.14"/>
    </reaction>
</comment>
<dbReference type="PANTHER" id="PTHR11907">
    <property type="entry name" value="AMIDOPHOSPHORIBOSYLTRANSFERASE"/>
    <property type="match status" value="1"/>
</dbReference>
<feature type="binding site" evidence="10">
    <location>
        <position position="233"/>
    </location>
    <ligand>
        <name>[4Fe-4S] cluster</name>
        <dbReference type="ChEBI" id="CHEBI:49883"/>
    </ligand>
</feature>
<dbReference type="InterPro" id="IPR029057">
    <property type="entry name" value="PRTase-like"/>
</dbReference>